<name>A0ABM0GMK2_SACKO</name>
<evidence type="ECO:0000256" key="1">
    <source>
        <dbReference type="SAM" id="Phobius"/>
    </source>
</evidence>
<dbReference type="Proteomes" id="UP000694865">
    <property type="component" value="Unplaced"/>
</dbReference>
<keyword evidence="2" id="KW-1185">Reference proteome</keyword>
<keyword evidence="1" id="KW-0472">Membrane</keyword>
<gene>
    <name evidence="3" type="primary">LOC100378903</name>
</gene>
<protein>
    <submittedName>
        <fullName evidence="3">Uncharacterized protein LOC100378903</fullName>
    </submittedName>
</protein>
<organism evidence="2 3">
    <name type="scientific">Saccoglossus kowalevskii</name>
    <name type="common">Acorn worm</name>
    <dbReference type="NCBI Taxonomy" id="10224"/>
    <lineage>
        <taxon>Eukaryota</taxon>
        <taxon>Metazoa</taxon>
        <taxon>Hemichordata</taxon>
        <taxon>Enteropneusta</taxon>
        <taxon>Harrimaniidae</taxon>
        <taxon>Saccoglossus</taxon>
    </lineage>
</organism>
<keyword evidence="1" id="KW-1133">Transmembrane helix</keyword>
<evidence type="ECO:0000313" key="2">
    <source>
        <dbReference type="Proteomes" id="UP000694865"/>
    </source>
</evidence>
<evidence type="ECO:0000313" key="3">
    <source>
        <dbReference type="RefSeq" id="XP_002733241.1"/>
    </source>
</evidence>
<keyword evidence="1" id="KW-0812">Transmembrane</keyword>
<reference evidence="3" key="1">
    <citation type="submission" date="2025-08" db="UniProtKB">
        <authorList>
            <consortium name="RefSeq"/>
        </authorList>
    </citation>
    <scope>IDENTIFICATION</scope>
    <source>
        <tissue evidence="3">Testes</tissue>
    </source>
</reference>
<sequence length="237" mass="25808">MTAVNPSPMRGVTIHGTVAAGPHSMNSTIYLTEDQLTVKVLSKIFCMDPSTIVLRPQNDANKVVYPQTDGIMPIEQLVIDPKLEWVCTGEPDRKNFGFNGYTTVKTVAVGLLNSSLFAVHLAICIALGSNLYSLQVNCPADSPVPTFGIATLSVSVTCMLLQLVIFCLCFVIGMHNIDEAQGQNSLTFVALRCCAPLRTTLARWNKIITLLCCIVFLGNIIFLVCYINVDSCETNTQ</sequence>
<feature type="transmembrane region" description="Helical" evidence="1">
    <location>
        <begin position="207"/>
        <end position="229"/>
    </location>
</feature>
<accession>A0ABM0GMK2</accession>
<dbReference type="GeneID" id="100378903"/>
<feature type="transmembrane region" description="Helical" evidence="1">
    <location>
        <begin position="107"/>
        <end position="129"/>
    </location>
</feature>
<dbReference type="RefSeq" id="XP_002733241.1">
    <property type="nucleotide sequence ID" value="XM_002733195.2"/>
</dbReference>
<proteinExistence type="predicted"/>
<feature type="transmembrane region" description="Helical" evidence="1">
    <location>
        <begin position="149"/>
        <end position="173"/>
    </location>
</feature>